<dbReference type="GO" id="GO:0004222">
    <property type="term" value="F:metalloendopeptidase activity"/>
    <property type="evidence" value="ECO:0007669"/>
    <property type="project" value="UniProtKB-UniRule"/>
</dbReference>
<feature type="active site" evidence="15">
    <location>
        <position position="229"/>
    </location>
</feature>
<evidence type="ECO:0000313" key="20">
    <source>
        <dbReference type="Proteomes" id="UP000192257"/>
    </source>
</evidence>
<evidence type="ECO:0000256" key="3">
    <source>
        <dbReference type="ARBA" id="ARBA00005860"/>
    </source>
</evidence>
<dbReference type="SUPFAM" id="SSF55486">
    <property type="entry name" value="Metalloproteases ('zincins'), catalytic domain"/>
    <property type="match status" value="1"/>
</dbReference>
<keyword evidence="6 17" id="KW-0732">Signal</keyword>
<feature type="binding site" evidence="16">
    <location>
        <position position="228"/>
    </location>
    <ligand>
        <name>Zn(2+)</name>
        <dbReference type="ChEBI" id="CHEBI:29105"/>
        <note>catalytic</note>
    </ligand>
</feature>
<evidence type="ECO:0000256" key="17">
    <source>
        <dbReference type="RuleBase" id="RU366077"/>
    </source>
</evidence>
<dbReference type="PANTHER" id="PTHR10942">
    <property type="entry name" value="LEISHMANOLYSIN-LIKE PEPTIDASE"/>
    <property type="match status" value="1"/>
</dbReference>
<evidence type="ECO:0000256" key="9">
    <source>
        <dbReference type="ARBA" id="ARBA00022889"/>
    </source>
</evidence>
<sequence length="590" mass="65066">MRHLLYVTVLLLVLLPLYCTNGLAATGGRSCGFDAVRRRRGNTPVAVVRELPVKGQGPWQAYTAATYSPWAPIRILVSTIDLEDDSRHCTAFGQLRPDFEFGQKVCLADHVLTNEKRNALINHIIPGAVKLHQDRLLVKPLKHAFQVPNFSLGHPCSAFSIPKDHYNPGISGYDTVMYAAAGPSHLDGNVAWAILCATLANSRPVTGVMHLAPESITNTSQMVRVVAHEMAHILGFDREVFSANKMITLVHDVRGKSNVHMLTSEKVMEKAREHYNCSSLDGIEMEKGEWQTSLSHWERRSAKDELMTGITGIGYYTALTMAAFEGTNHYKANWGMEETMSWGKNAGCSFHTEKCIERGTTKFPDFFCTAPSKTPVCTSDRRALGECVLFKYNFHLRYQYFEDKRVGGRLGDMTDLCPIISPIVDGDCNIDIANAFPGSRTGPSSWCLKGESLVLNGKMVGDVCAEVQCDGKSVQVRYYGDDKWYPCPEGKVLKPNNTFTSGSIVCPKYREVCTIAADGSSRIVKKIIPEARHSSDTESSMGPTANLVSGNRGNEGNMTDKKKQGGFIEKLLAALSTPFLFLLALFSNIS</sequence>
<dbReference type="InterPro" id="IPR001577">
    <property type="entry name" value="Peptidase_M8"/>
</dbReference>
<feature type="binding site" evidence="16">
    <location>
        <position position="296"/>
    </location>
    <ligand>
        <name>Zn(2+)</name>
        <dbReference type="ChEBI" id="CHEBI:29105"/>
        <note>catalytic</note>
    </ligand>
</feature>
<evidence type="ECO:0000256" key="15">
    <source>
        <dbReference type="PIRSR" id="PIRSR601577-1"/>
    </source>
</evidence>
<feature type="non-terminal residue" evidence="19">
    <location>
        <position position="590"/>
    </location>
</feature>
<comment type="cofactor">
    <cofactor evidence="16 17">
        <name>Zn(2+)</name>
        <dbReference type="ChEBI" id="CHEBI:29105"/>
    </cofactor>
    <text evidence="16 17">Binds 1 zinc ion per subunit.</text>
</comment>
<dbReference type="GO" id="GO:0016020">
    <property type="term" value="C:membrane"/>
    <property type="evidence" value="ECO:0007669"/>
    <property type="project" value="UniProtKB-SubCell"/>
</dbReference>
<dbReference type="AlphaFoldDB" id="A0A1X0NV28"/>
<organism evidence="19 20">
    <name type="scientific">Trypanosoma theileri</name>
    <dbReference type="NCBI Taxonomy" id="67003"/>
    <lineage>
        <taxon>Eukaryota</taxon>
        <taxon>Discoba</taxon>
        <taxon>Euglenozoa</taxon>
        <taxon>Kinetoplastea</taxon>
        <taxon>Metakinetoplastina</taxon>
        <taxon>Trypanosomatida</taxon>
        <taxon>Trypanosomatidae</taxon>
        <taxon>Trypanosoma</taxon>
    </lineage>
</organism>
<dbReference type="Pfam" id="PF01457">
    <property type="entry name" value="Peptidase_M8"/>
    <property type="match status" value="1"/>
</dbReference>
<evidence type="ECO:0000256" key="10">
    <source>
        <dbReference type="ARBA" id="ARBA00023049"/>
    </source>
</evidence>
<keyword evidence="20" id="KW-1185">Reference proteome</keyword>
<keyword evidence="9" id="KW-0130">Cell adhesion</keyword>
<evidence type="ECO:0000256" key="4">
    <source>
        <dbReference type="ARBA" id="ARBA00022670"/>
    </source>
</evidence>
<dbReference type="Gene3D" id="3.10.170.20">
    <property type="match status" value="1"/>
</dbReference>
<evidence type="ECO:0000256" key="8">
    <source>
        <dbReference type="ARBA" id="ARBA00022833"/>
    </source>
</evidence>
<evidence type="ECO:0000256" key="11">
    <source>
        <dbReference type="ARBA" id="ARBA00023136"/>
    </source>
</evidence>
<comment type="catalytic activity">
    <reaction evidence="1">
        <text>Preference for hydrophobic residues at P1 and P1' and basic residues at P2' and P3'. A model nonapeptide is cleaved at -Ala-Tyr-|-Leu-Lys-Lys-.</text>
        <dbReference type="EC" id="3.4.24.36"/>
    </reaction>
</comment>
<evidence type="ECO:0000256" key="12">
    <source>
        <dbReference type="ARBA" id="ARBA00023145"/>
    </source>
</evidence>
<gene>
    <name evidence="19" type="ORF">TM35_000192140</name>
</gene>
<proteinExistence type="inferred from homology"/>
<comment type="subcellular location">
    <subcellularLocation>
        <location evidence="2">Membrane</location>
    </subcellularLocation>
</comment>
<dbReference type="EC" id="3.4.24.-" evidence="17"/>
<dbReference type="Gene3D" id="2.30.34.10">
    <property type="entry name" value="Leishmanolysin domain 4"/>
    <property type="match status" value="1"/>
</dbReference>
<keyword evidence="14" id="KW-0325">Glycoprotein</keyword>
<feature type="chain" id="PRO_5023975195" description="Leishmanolysin-like peptidase" evidence="17">
    <location>
        <begin position="25"/>
        <end position="590"/>
    </location>
</feature>
<feature type="signal peptide" evidence="17">
    <location>
        <begin position="1"/>
        <end position="24"/>
    </location>
</feature>
<dbReference type="GO" id="GO:0007155">
    <property type="term" value="P:cell adhesion"/>
    <property type="evidence" value="ECO:0007669"/>
    <property type="project" value="UniProtKB-KW"/>
</dbReference>
<accession>A0A1X0NV28</accession>
<evidence type="ECO:0000256" key="13">
    <source>
        <dbReference type="ARBA" id="ARBA00023157"/>
    </source>
</evidence>
<dbReference type="GO" id="GO:0005737">
    <property type="term" value="C:cytoplasm"/>
    <property type="evidence" value="ECO:0007669"/>
    <property type="project" value="TreeGrafter"/>
</dbReference>
<dbReference type="RefSeq" id="XP_028882036.1">
    <property type="nucleotide sequence ID" value="XM_029026712.1"/>
</dbReference>
<comment type="caution">
    <text evidence="19">The sequence shown here is derived from an EMBL/GenBank/DDBJ whole genome shotgun (WGS) entry which is preliminary data.</text>
</comment>
<dbReference type="PANTHER" id="PTHR10942:SF0">
    <property type="entry name" value="LEISHMANOLYSIN-LIKE PEPTIDASE"/>
    <property type="match status" value="1"/>
</dbReference>
<keyword evidence="7 17" id="KW-0378">Hydrolase</keyword>
<dbReference type="PRINTS" id="PR00782">
    <property type="entry name" value="LSHMANOLYSIN"/>
</dbReference>
<keyword evidence="11" id="KW-0472">Membrane</keyword>
<feature type="compositionally biased region" description="Polar residues" evidence="18">
    <location>
        <begin position="537"/>
        <end position="557"/>
    </location>
</feature>
<comment type="similarity">
    <text evidence="3 17">Belongs to the peptidase M8 family.</text>
</comment>
<dbReference type="Gene3D" id="3.90.132.10">
    <property type="entry name" value="Leishmanolysin , domain 2"/>
    <property type="match status" value="1"/>
</dbReference>
<evidence type="ECO:0000256" key="14">
    <source>
        <dbReference type="ARBA" id="ARBA00023180"/>
    </source>
</evidence>
<keyword evidence="5 16" id="KW-0479">Metal-binding</keyword>
<evidence type="ECO:0000256" key="2">
    <source>
        <dbReference type="ARBA" id="ARBA00004370"/>
    </source>
</evidence>
<dbReference type="GO" id="GO:0046872">
    <property type="term" value="F:metal ion binding"/>
    <property type="evidence" value="ECO:0007669"/>
    <property type="project" value="UniProtKB-KW"/>
</dbReference>
<dbReference type="OrthoDB" id="250393at2759"/>
<feature type="region of interest" description="Disordered" evidence="18">
    <location>
        <begin position="532"/>
        <end position="558"/>
    </location>
</feature>
<reference evidence="19 20" key="1">
    <citation type="submission" date="2017-03" db="EMBL/GenBank/DDBJ databases">
        <title>An alternative strategy for trypanosome survival in the mammalian bloodstream revealed through genome and transcriptome analysis of the ubiquitous bovine parasite Trypanosoma (Megatrypanum) theileri.</title>
        <authorList>
            <person name="Kelly S."/>
            <person name="Ivens A."/>
            <person name="Mott A."/>
            <person name="O'Neill E."/>
            <person name="Emms D."/>
            <person name="Macleod O."/>
            <person name="Voorheis P."/>
            <person name="Matthews J."/>
            <person name="Matthews K."/>
            <person name="Carrington M."/>
        </authorList>
    </citation>
    <scope>NUCLEOTIDE SEQUENCE [LARGE SCALE GENOMIC DNA]</scope>
    <source>
        <strain evidence="19">Edinburgh</strain>
    </source>
</reference>
<keyword evidence="4 17" id="KW-0645">Protease</keyword>
<dbReference type="VEuPathDB" id="TriTrypDB:TM35_000192140"/>
<evidence type="ECO:0000256" key="1">
    <source>
        <dbReference type="ARBA" id="ARBA00001249"/>
    </source>
</evidence>
<dbReference type="FunFam" id="3.90.132.10:FF:000001">
    <property type="entry name" value="leishmanolysin-like peptidase isoform X2"/>
    <property type="match status" value="1"/>
</dbReference>
<dbReference type="GO" id="GO:0006508">
    <property type="term" value="P:proteolysis"/>
    <property type="evidence" value="ECO:0007669"/>
    <property type="project" value="UniProtKB-KW"/>
</dbReference>
<feature type="binding site" evidence="16">
    <location>
        <position position="232"/>
    </location>
    <ligand>
        <name>Zn(2+)</name>
        <dbReference type="ChEBI" id="CHEBI:29105"/>
        <note>catalytic</note>
    </ligand>
</feature>
<evidence type="ECO:0000256" key="18">
    <source>
        <dbReference type="SAM" id="MobiDB-lite"/>
    </source>
</evidence>
<evidence type="ECO:0000256" key="16">
    <source>
        <dbReference type="PIRSR" id="PIRSR601577-2"/>
    </source>
</evidence>
<keyword evidence="13" id="KW-1015">Disulfide bond</keyword>
<keyword evidence="8 16" id="KW-0862">Zinc</keyword>
<evidence type="ECO:0000256" key="6">
    <source>
        <dbReference type="ARBA" id="ARBA00022729"/>
    </source>
</evidence>
<dbReference type="GeneID" id="39986492"/>
<evidence type="ECO:0000256" key="7">
    <source>
        <dbReference type="ARBA" id="ARBA00022801"/>
    </source>
</evidence>
<evidence type="ECO:0000256" key="5">
    <source>
        <dbReference type="ARBA" id="ARBA00022723"/>
    </source>
</evidence>
<evidence type="ECO:0000313" key="19">
    <source>
        <dbReference type="EMBL" id="ORC87970.1"/>
    </source>
</evidence>
<keyword evidence="12" id="KW-0865">Zymogen</keyword>
<dbReference type="EMBL" id="NBCO01000019">
    <property type="protein sequence ID" value="ORC87970.1"/>
    <property type="molecule type" value="Genomic_DNA"/>
</dbReference>
<name>A0A1X0NV28_9TRYP</name>
<dbReference type="Proteomes" id="UP000192257">
    <property type="component" value="Unassembled WGS sequence"/>
</dbReference>
<dbReference type="Gene3D" id="2.10.55.10">
    <property type="entry name" value="Leishmanolysin domain 3"/>
    <property type="match status" value="1"/>
</dbReference>
<keyword evidence="10 16" id="KW-0482">Metalloprotease</keyword>
<protein>
    <recommendedName>
        <fullName evidence="17">Leishmanolysin-like peptidase</fullName>
        <ecNumber evidence="17">3.4.24.-</ecNumber>
    </recommendedName>
</protein>